<dbReference type="Pfam" id="PF02466">
    <property type="entry name" value="Tim17"/>
    <property type="match status" value="1"/>
</dbReference>
<dbReference type="KEGG" id="spar:SPRG_17212"/>
<name>A0A067BGT6_SAPPC</name>
<dbReference type="OrthoDB" id="68077at2759"/>
<dbReference type="EMBL" id="KK583238">
    <property type="protein sequence ID" value="KDO24782.1"/>
    <property type="molecule type" value="Genomic_DNA"/>
</dbReference>
<evidence type="ECO:0000313" key="4">
    <source>
        <dbReference type="Proteomes" id="UP000030745"/>
    </source>
</evidence>
<dbReference type="RefSeq" id="XP_012204521.1">
    <property type="nucleotide sequence ID" value="XM_012349131.1"/>
</dbReference>
<gene>
    <name evidence="2" type="ORF">SPRG_17212</name>
    <name evidence="3" type="ORF">SPRG_20819</name>
</gene>
<evidence type="ECO:0000313" key="2">
    <source>
        <dbReference type="EMBL" id="KDO17363.1"/>
    </source>
</evidence>
<sequence>MGRSWSSYEESAAPAKKTADAAAAPPAKPFDYTTLRHKLVFGGLVGLSTGLTFGSVDAVRQAHTQYGRINAQAMRSISRTAGICGMLFSGFFFSYQGIKNTMEQLRGAEDFANVGVAALLSGAPFIRHPVMRTNAMYAALLVGLDLFHEEINGARP</sequence>
<keyword evidence="1" id="KW-1133">Transmembrane helix</keyword>
<dbReference type="RefSeq" id="XP_012211934.1">
    <property type="nucleotide sequence ID" value="XM_012356544.1"/>
</dbReference>
<dbReference type="EMBL" id="KK583687">
    <property type="protein sequence ID" value="KDO17363.1"/>
    <property type="molecule type" value="Genomic_DNA"/>
</dbReference>
<proteinExistence type="predicted"/>
<accession>A0A067BGT6</accession>
<evidence type="ECO:0008006" key="5">
    <source>
        <dbReference type="Google" id="ProtNLM"/>
    </source>
</evidence>
<reference evidence="2 4" key="1">
    <citation type="journal article" date="2013" name="PLoS Genet.">
        <title>Distinctive expansion of potential virulence genes in the genome of the oomycete fish pathogen Saprolegnia parasitica.</title>
        <authorList>
            <person name="Jiang R.H."/>
            <person name="de Bruijn I."/>
            <person name="Haas B.J."/>
            <person name="Belmonte R."/>
            <person name="Lobach L."/>
            <person name="Christie J."/>
            <person name="van den Ackerveken G."/>
            <person name="Bottin A."/>
            <person name="Bulone V."/>
            <person name="Diaz-Moreno S.M."/>
            <person name="Dumas B."/>
            <person name="Fan L."/>
            <person name="Gaulin E."/>
            <person name="Govers F."/>
            <person name="Grenville-Briggs L.J."/>
            <person name="Horner N.R."/>
            <person name="Levin J.Z."/>
            <person name="Mammella M."/>
            <person name="Meijer H.J."/>
            <person name="Morris P."/>
            <person name="Nusbaum C."/>
            <person name="Oome S."/>
            <person name="Phillips A.J."/>
            <person name="van Rooyen D."/>
            <person name="Rzeszutek E."/>
            <person name="Saraiva M."/>
            <person name="Secombes C.J."/>
            <person name="Seidl M.F."/>
            <person name="Snel B."/>
            <person name="Stassen J.H."/>
            <person name="Sykes S."/>
            <person name="Tripathy S."/>
            <person name="van den Berg H."/>
            <person name="Vega-Arreguin J.C."/>
            <person name="Wawra S."/>
            <person name="Young S.K."/>
            <person name="Zeng Q."/>
            <person name="Dieguez-Uribeondo J."/>
            <person name="Russ C."/>
            <person name="Tyler B.M."/>
            <person name="van West P."/>
        </authorList>
    </citation>
    <scope>NUCLEOTIDE SEQUENCE [LARGE SCALE GENOMIC DNA]</scope>
    <source>
        <strain evidence="2 4">CBS 223.65</strain>
    </source>
</reference>
<evidence type="ECO:0000256" key="1">
    <source>
        <dbReference type="SAM" id="Phobius"/>
    </source>
</evidence>
<keyword evidence="1" id="KW-0472">Membrane</keyword>
<dbReference type="GeneID" id="24141837"/>
<dbReference type="AlphaFoldDB" id="A0A067BGT6"/>
<dbReference type="Proteomes" id="UP000030745">
    <property type="component" value="Unassembled WGS sequence"/>
</dbReference>
<keyword evidence="4" id="KW-1185">Reference proteome</keyword>
<keyword evidence="1" id="KW-0812">Transmembrane</keyword>
<dbReference type="GeneID" id="24138769"/>
<feature type="transmembrane region" description="Helical" evidence="1">
    <location>
        <begin position="39"/>
        <end position="59"/>
    </location>
</feature>
<feature type="transmembrane region" description="Helical" evidence="1">
    <location>
        <begin position="80"/>
        <end position="98"/>
    </location>
</feature>
<dbReference type="OMA" id="KLYMKQH"/>
<dbReference type="VEuPathDB" id="FungiDB:SPRG_20819"/>
<organism evidence="2 4">
    <name type="scientific">Saprolegnia parasitica (strain CBS 223.65)</name>
    <dbReference type="NCBI Taxonomy" id="695850"/>
    <lineage>
        <taxon>Eukaryota</taxon>
        <taxon>Sar</taxon>
        <taxon>Stramenopiles</taxon>
        <taxon>Oomycota</taxon>
        <taxon>Saprolegniomycetes</taxon>
        <taxon>Saprolegniales</taxon>
        <taxon>Saprolegniaceae</taxon>
        <taxon>Saprolegnia</taxon>
    </lineage>
</organism>
<dbReference type="KEGG" id="spar:SPRG_20819"/>
<evidence type="ECO:0000313" key="3">
    <source>
        <dbReference type="EMBL" id="KDO24782.1"/>
    </source>
</evidence>
<dbReference type="VEuPathDB" id="FungiDB:SPRG_17212"/>
<protein>
    <recommendedName>
        <fullName evidence="5">Mitochondrial import inner membrane translocase subunit TIM22</fullName>
    </recommendedName>
</protein>